<keyword evidence="3" id="KW-0808">Transferase</keyword>
<keyword evidence="4" id="KW-1185">Reference proteome</keyword>
<protein>
    <submittedName>
        <fullName evidence="3">RNA-directed DNA polymerase, eukaryota</fullName>
    </submittedName>
</protein>
<gene>
    <name evidence="3" type="ORF">Tco_1070710</name>
</gene>
<proteinExistence type="predicted"/>
<dbReference type="GO" id="GO:0003964">
    <property type="term" value="F:RNA-directed DNA polymerase activity"/>
    <property type="evidence" value="ECO:0007669"/>
    <property type="project" value="UniProtKB-KW"/>
</dbReference>
<evidence type="ECO:0000256" key="1">
    <source>
        <dbReference type="SAM" id="MobiDB-lite"/>
    </source>
</evidence>
<organism evidence="3 4">
    <name type="scientific">Tanacetum coccineum</name>
    <dbReference type="NCBI Taxonomy" id="301880"/>
    <lineage>
        <taxon>Eukaryota</taxon>
        <taxon>Viridiplantae</taxon>
        <taxon>Streptophyta</taxon>
        <taxon>Embryophyta</taxon>
        <taxon>Tracheophyta</taxon>
        <taxon>Spermatophyta</taxon>
        <taxon>Magnoliopsida</taxon>
        <taxon>eudicotyledons</taxon>
        <taxon>Gunneridae</taxon>
        <taxon>Pentapetalae</taxon>
        <taxon>asterids</taxon>
        <taxon>campanulids</taxon>
        <taxon>Asterales</taxon>
        <taxon>Asteraceae</taxon>
        <taxon>Asteroideae</taxon>
        <taxon>Anthemideae</taxon>
        <taxon>Anthemidinae</taxon>
        <taxon>Tanacetum</taxon>
    </lineage>
</organism>
<dbReference type="PANTHER" id="PTHR33116:SF77">
    <property type="entry name" value="RNA-DIRECTED DNA POLYMERASE"/>
    <property type="match status" value="1"/>
</dbReference>
<comment type="caution">
    <text evidence="3">The sequence shown here is derived from an EMBL/GenBank/DDBJ whole genome shotgun (WGS) entry which is preliminary data.</text>
</comment>
<feature type="domain" description="Reverse transcriptase" evidence="2">
    <location>
        <begin position="510"/>
        <end position="646"/>
    </location>
</feature>
<keyword evidence="3" id="KW-0695">RNA-directed DNA polymerase</keyword>
<name>A0ABQ5HMA8_9ASTR</name>
<reference evidence="3" key="2">
    <citation type="submission" date="2022-01" db="EMBL/GenBank/DDBJ databases">
        <authorList>
            <person name="Yamashiro T."/>
            <person name="Shiraishi A."/>
            <person name="Satake H."/>
            <person name="Nakayama K."/>
        </authorList>
    </citation>
    <scope>NUCLEOTIDE SEQUENCE</scope>
</reference>
<accession>A0ABQ5HMA8</accession>
<dbReference type="Pfam" id="PF00078">
    <property type="entry name" value="RVT_1"/>
    <property type="match status" value="1"/>
</dbReference>
<dbReference type="Proteomes" id="UP001151760">
    <property type="component" value="Unassembled WGS sequence"/>
</dbReference>
<dbReference type="Gene3D" id="3.60.10.10">
    <property type="entry name" value="Endonuclease/exonuclease/phosphatase"/>
    <property type="match status" value="1"/>
</dbReference>
<evidence type="ECO:0000313" key="3">
    <source>
        <dbReference type="EMBL" id="GJT88993.1"/>
    </source>
</evidence>
<dbReference type="InterPro" id="IPR000477">
    <property type="entry name" value="RT_dom"/>
</dbReference>
<evidence type="ECO:0000313" key="4">
    <source>
        <dbReference type="Proteomes" id="UP001151760"/>
    </source>
</evidence>
<sequence>MSVFGDKIQSDGLKVEGDEESDIEGVPDTIFGDNFDLPKGGHEEVVNQASEDPFHIYDLLNKKPNDTGHVASPSMSHPPGFTPVDSEVREEVRNDEAIPDTGIAKEASPVINSKVMFNSQEVREASFGDSAAQNIGNQHKGGSIMVVLEDMIRVGHSMGYNLEGCMKDIETSWSQDQKSSRELNFIHKVNFLALQETKMDRISHMDVKSMWGNSNFDFDLSESVGNSGAVYAPQETSSKRLLWEYLAILLRRWNGEAIIMGDFNAVRSKEERLGYVFNRSCARLFDKFISSSGLVDINLEGYTFTWSHPSASKMSRCGSNTDFGPTPFRFYHSWFSFDGFDKMVEDAWLSFSHSDSNRLVRFKKKLQALKSIIRQWVKDKRLKLYNVKSSILKNELSILIGLGYGNALWERYPAQAMSSDSFPARISYLQNNFRQGHHAGMDVTLPFIDLDPRAMVILDLVSETQSAFDANRQILDGPFILNEMFFMLSGSGLIGEWSRGSLGFAKASILVNGSPTSEFSFHCGLKQGDPLAPFLFILIMESLHFSFSRAVNDGLFKGLQLQGSVNISHLFYADDAMFIGEWSDSNLRGITSILKCFSLASGLNINIQKSQVMGVCWGFVLFCRACCWLIGCSVMNNSFRYLGVKVGECMSRKVAWDDTSHKFMSRLSKWKVKTLSIGGRLTLIKSVLGASPLYNMSIFKVPKGVLKILEAARCNFFNGADPLDRKITWVAWNKVLASKRKAVIQALYGSKLEMHSLNQPSIWCSIIREVRLLKDKGFDFMSHCKKRVGDGRCTLFWEDLWITDVPLRAPPRASDRYCPHLRLWERRLLVFAILTPSKFPRPTSLSFPIGQDTP</sequence>
<keyword evidence="3" id="KW-0548">Nucleotidyltransferase</keyword>
<evidence type="ECO:0000259" key="2">
    <source>
        <dbReference type="Pfam" id="PF00078"/>
    </source>
</evidence>
<dbReference type="PANTHER" id="PTHR33116">
    <property type="entry name" value="REVERSE TRANSCRIPTASE ZINC-BINDING DOMAIN-CONTAINING PROTEIN-RELATED-RELATED"/>
    <property type="match status" value="1"/>
</dbReference>
<dbReference type="SUPFAM" id="SSF56219">
    <property type="entry name" value="DNase I-like"/>
    <property type="match status" value="1"/>
</dbReference>
<reference evidence="3" key="1">
    <citation type="journal article" date="2022" name="Int. J. Mol. Sci.">
        <title>Draft Genome of Tanacetum Coccineum: Genomic Comparison of Closely Related Tanacetum-Family Plants.</title>
        <authorList>
            <person name="Yamashiro T."/>
            <person name="Shiraishi A."/>
            <person name="Nakayama K."/>
            <person name="Satake H."/>
        </authorList>
    </citation>
    <scope>NUCLEOTIDE SEQUENCE</scope>
</reference>
<dbReference type="InterPro" id="IPR036691">
    <property type="entry name" value="Endo/exonu/phosph_ase_sf"/>
</dbReference>
<feature type="region of interest" description="Disordered" evidence="1">
    <location>
        <begin position="1"/>
        <end position="26"/>
    </location>
</feature>
<dbReference type="EMBL" id="BQNB010019782">
    <property type="protein sequence ID" value="GJT88993.1"/>
    <property type="molecule type" value="Genomic_DNA"/>
</dbReference>